<dbReference type="RefSeq" id="WP_096310651.1">
    <property type="nucleotide sequence ID" value="NZ_BAAAVX010000075.1"/>
</dbReference>
<dbReference type="Proteomes" id="UP000825367">
    <property type="component" value="Chromosome"/>
</dbReference>
<name>A0ABX8VLI5_9MYCO</name>
<evidence type="ECO:0008006" key="3">
    <source>
        <dbReference type="Google" id="ProtNLM"/>
    </source>
</evidence>
<organism evidence="1 2">
    <name type="scientific">Mycolicibacterium pallens</name>
    <dbReference type="NCBI Taxonomy" id="370524"/>
    <lineage>
        <taxon>Bacteria</taxon>
        <taxon>Bacillati</taxon>
        <taxon>Actinomycetota</taxon>
        <taxon>Actinomycetes</taxon>
        <taxon>Mycobacteriales</taxon>
        <taxon>Mycobacteriaceae</taxon>
        <taxon>Mycolicibacterium</taxon>
    </lineage>
</organism>
<evidence type="ECO:0000313" key="1">
    <source>
        <dbReference type="EMBL" id="QYL18432.1"/>
    </source>
</evidence>
<gene>
    <name evidence="1" type="ORF">K0O64_07965</name>
</gene>
<accession>A0ABX8VLI5</accession>
<dbReference type="EMBL" id="CP080333">
    <property type="protein sequence ID" value="QYL18432.1"/>
    <property type="molecule type" value="Genomic_DNA"/>
</dbReference>
<evidence type="ECO:0000313" key="2">
    <source>
        <dbReference type="Proteomes" id="UP000825367"/>
    </source>
</evidence>
<reference evidence="1 2" key="1">
    <citation type="submission" date="2021-07" db="EMBL/GenBank/DDBJ databases">
        <title>Whole genome sequencing of non-tuberculosis mycobacteria type-strains.</title>
        <authorList>
            <person name="Igarashi Y."/>
            <person name="Osugi A."/>
            <person name="Mitarai S."/>
        </authorList>
    </citation>
    <scope>NUCLEOTIDE SEQUENCE [LARGE SCALE GENOMIC DNA]</scope>
    <source>
        <strain evidence="1 2">JCM 16370</strain>
    </source>
</reference>
<proteinExistence type="predicted"/>
<protein>
    <recommendedName>
        <fullName evidence="3">PRC-barrel domain-containing protein</fullName>
    </recommendedName>
</protein>
<sequence>MNRRTNELPEAPRAPGTLIDARLHLLDRQMLDADGAPVGIVDDLELSDTSDGVPHVTAILTGQVLFTRVFGGRQPASRLQALPWRLITKVDAALHVSREADHFDGLWIEHWLRDRFIARIPGGRHAAE</sequence>
<keyword evidence="2" id="KW-1185">Reference proteome</keyword>